<dbReference type="AlphaFoldDB" id="A0A1A8YJF6"/>
<dbReference type="Pfam" id="PF00542">
    <property type="entry name" value="Ribosomal_L12"/>
    <property type="match status" value="1"/>
</dbReference>
<dbReference type="SUPFAM" id="SSF54736">
    <property type="entry name" value="ClpS-like"/>
    <property type="match status" value="1"/>
</dbReference>
<dbReference type="PANTHER" id="PTHR45987">
    <property type="entry name" value="39S RIBOSOMAL PROTEIN L12"/>
    <property type="match status" value="1"/>
</dbReference>
<dbReference type="GO" id="GO:0003735">
    <property type="term" value="F:structural constituent of ribosome"/>
    <property type="evidence" value="ECO:0007669"/>
    <property type="project" value="InterPro"/>
</dbReference>
<dbReference type="CDD" id="cd00387">
    <property type="entry name" value="Ribosomal_L7_L12"/>
    <property type="match status" value="1"/>
</dbReference>
<evidence type="ECO:0000259" key="4">
    <source>
        <dbReference type="Pfam" id="PF00542"/>
    </source>
</evidence>
<keyword evidence="6" id="KW-1185">Reference proteome</keyword>
<dbReference type="InterPro" id="IPR014719">
    <property type="entry name" value="Ribosomal_bL12_C/ClpS-like"/>
</dbReference>
<dbReference type="PANTHER" id="PTHR45987:SF4">
    <property type="entry name" value="LARGE RIBOSOMAL SUBUNIT PROTEIN BL12M"/>
    <property type="match status" value="1"/>
</dbReference>
<gene>
    <name evidence="5" type="ORF">POVWA1_008350</name>
</gene>
<dbReference type="GO" id="GO:0006412">
    <property type="term" value="P:translation"/>
    <property type="evidence" value="ECO:0007669"/>
    <property type="project" value="InterPro"/>
</dbReference>
<evidence type="ECO:0000313" key="5">
    <source>
        <dbReference type="EMBL" id="SBT31670.1"/>
    </source>
</evidence>
<dbReference type="GO" id="GO:0005840">
    <property type="term" value="C:ribosome"/>
    <property type="evidence" value="ECO:0007669"/>
    <property type="project" value="UniProtKB-KW"/>
</dbReference>
<accession>A0A1A8YJF6</accession>
<dbReference type="Proteomes" id="UP000078555">
    <property type="component" value="Unassembled WGS sequence"/>
</dbReference>
<evidence type="ECO:0000256" key="2">
    <source>
        <dbReference type="ARBA" id="ARBA00023274"/>
    </source>
</evidence>
<evidence type="ECO:0000256" key="3">
    <source>
        <dbReference type="SAM" id="MobiDB-lite"/>
    </source>
</evidence>
<reference evidence="6" key="1">
    <citation type="submission" date="2016-05" db="EMBL/GenBank/DDBJ databases">
        <authorList>
            <person name="Naeem R."/>
        </authorList>
    </citation>
    <scope>NUCLEOTIDE SEQUENCE [LARGE SCALE GENOMIC DNA]</scope>
</reference>
<name>A0A1A8YJF6_PLAOA</name>
<dbReference type="EMBL" id="FLRD01000023">
    <property type="protein sequence ID" value="SBT31670.1"/>
    <property type="molecule type" value="Genomic_DNA"/>
</dbReference>
<feature type="domain" description="Large ribosomal subunit protein bL12 C-terminal" evidence="4">
    <location>
        <begin position="251"/>
        <end position="297"/>
    </location>
</feature>
<keyword evidence="2" id="KW-0687">Ribonucleoprotein</keyword>
<proteinExistence type="predicted"/>
<organism evidence="5 6">
    <name type="scientific">Plasmodium ovale wallikeri</name>
    <dbReference type="NCBI Taxonomy" id="864142"/>
    <lineage>
        <taxon>Eukaryota</taxon>
        <taxon>Sar</taxon>
        <taxon>Alveolata</taxon>
        <taxon>Apicomplexa</taxon>
        <taxon>Aconoidasida</taxon>
        <taxon>Haemosporida</taxon>
        <taxon>Plasmodiidae</taxon>
        <taxon>Plasmodium</taxon>
        <taxon>Plasmodium (Plasmodium)</taxon>
    </lineage>
</organism>
<protein>
    <submittedName>
        <fullName evidence="5">Mitochondrial ribosomal protein L12, putative</fullName>
    </submittedName>
</protein>
<sequence length="362" mass="41770">MFTIVPLPVCFTTHYAHRFCHFVGVELIRKRPTRLHNLCTCVGVHSIEKNFSVRCVNEERTMREMHRFFFKCLGSVHTPFNVRNEIVHWFKNKKNNTCLKVHFSSSYDIFDKIKDVNNRNTHEGGEEETQGEIKKRKPSKKVLNLVDEILNLTLIEAADLCDICQEKLEGNKNMNNSFFVNRNPFPHPSNFFANATNMTPFNIPLNGINSQTNYAGDKITKTNDRNSEKTKQEEKTEEKKKQEKKTTKSTFNVKLEKFDVKNKINTIKEIRKITNVGLKEAKDMVESAPFYVQKSTQTQSELCSCRPNFAHSKLRSCRPHRATGFTTFPKLAAPFPLADVPADKADEMKKKFEELGATIILE</sequence>
<evidence type="ECO:0000313" key="6">
    <source>
        <dbReference type="Proteomes" id="UP000078555"/>
    </source>
</evidence>
<dbReference type="GO" id="GO:0003729">
    <property type="term" value="F:mRNA binding"/>
    <property type="evidence" value="ECO:0007669"/>
    <property type="project" value="TreeGrafter"/>
</dbReference>
<dbReference type="InterPro" id="IPR000206">
    <property type="entry name" value="Ribosomal_bL12"/>
</dbReference>
<feature type="compositionally biased region" description="Basic and acidic residues" evidence="3">
    <location>
        <begin position="218"/>
        <end position="246"/>
    </location>
</feature>
<dbReference type="Gene3D" id="3.30.1390.10">
    <property type="match status" value="1"/>
</dbReference>
<dbReference type="InterPro" id="IPR013823">
    <property type="entry name" value="Ribosomal_bL12_C"/>
</dbReference>
<keyword evidence="1 5" id="KW-0689">Ribosomal protein</keyword>
<feature type="region of interest" description="Disordered" evidence="3">
    <location>
        <begin position="214"/>
        <end position="247"/>
    </location>
</feature>
<dbReference type="GO" id="GO:1990904">
    <property type="term" value="C:ribonucleoprotein complex"/>
    <property type="evidence" value="ECO:0007669"/>
    <property type="project" value="UniProtKB-KW"/>
</dbReference>
<evidence type="ECO:0000256" key="1">
    <source>
        <dbReference type="ARBA" id="ARBA00022980"/>
    </source>
</evidence>